<comment type="caution">
    <text evidence="1">The sequence shown here is derived from an EMBL/GenBank/DDBJ whole genome shotgun (WGS) entry which is preliminary data.</text>
</comment>
<organism evidence="1 2">
    <name type="scientific">Schaedlerella arabinosiphila</name>
    <dbReference type="NCBI Taxonomy" id="2044587"/>
    <lineage>
        <taxon>Bacteria</taxon>
        <taxon>Bacillati</taxon>
        <taxon>Bacillota</taxon>
        <taxon>Clostridia</taxon>
        <taxon>Lachnospirales</taxon>
        <taxon>Lachnospiraceae</taxon>
        <taxon>Schaedlerella</taxon>
    </lineage>
</organism>
<reference evidence="1 2" key="1">
    <citation type="submission" date="2019-07" db="EMBL/GenBank/DDBJ databases">
        <title>Draft genome sequences of 15 bacterial species constituting the stable defined intestinal microbiota of the GM15 gnotobiotic mouse model.</title>
        <authorList>
            <person name="Elie C."/>
            <person name="Mathieu A."/>
            <person name="Saliou A."/>
            <person name="Darnaud M."/>
            <person name="Leulier F."/>
            <person name="Tamellini A."/>
        </authorList>
    </citation>
    <scope>NUCLEOTIDE SEQUENCE [LARGE SCALE GENOMIC DNA]</scope>
    <source>
        <strain evidence="2">ASF 502</strain>
    </source>
</reference>
<dbReference type="Pfam" id="PF08843">
    <property type="entry name" value="AbiEii"/>
    <property type="match status" value="1"/>
</dbReference>
<sequence>MELMELLYRIMEELSKSGVPIVFKGAMVLNLLIRDYNPSLVERGTRDIDGDWVGAAPTMEQMECSIRKAVKSVDHALDVVISREYGEKKSAGFKIIDENQEKIASIDLSVRKNNYAKSYISYLNHITIRGASINKMMSDKLYAASGNGICRRVKDLLDIYVMSYVSVFSTSELYDIWEHTGRMPGNFAMFKSEKADIEKAYSKMKGIINKPDFDILYGRLQKFLIPFFNPEEKIPAIWEGIEWKY</sequence>
<dbReference type="EMBL" id="VIRB01000077">
    <property type="protein sequence ID" value="NDO69584.1"/>
    <property type="molecule type" value="Genomic_DNA"/>
</dbReference>
<dbReference type="Proteomes" id="UP000474104">
    <property type="component" value="Unassembled WGS sequence"/>
</dbReference>
<dbReference type="GO" id="GO:0016740">
    <property type="term" value="F:transferase activity"/>
    <property type="evidence" value="ECO:0007669"/>
    <property type="project" value="UniProtKB-KW"/>
</dbReference>
<evidence type="ECO:0000313" key="2">
    <source>
        <dbReference type="Proteomes" id="UP000474104"/>
    </source>
</evidence>
<dbReference type="AlphaFoldDB" id="A0A9X5C7N6"/>
<keyword evidence="1" id="KW-0808">Transferase</keyword>
<evidence type="ECO:0000313" key="1">
    <source>
        <dbReference type="EMBL" id="NDO69584.1"/>
    </source>
</evidence>
<protein>
    <submittedName>
        <fullName evidence="1">Nucleotidyl transferase AbiEii/AbiGii toxin family protein</fullName>
    </submittedName>
</protein>
<dbReference type="OrthoDB" id="2037362at2"/>
<accession>A0A9X5C7N6</accession>
<proteinExistence type="predicted"/>
<gene>
    <name evidence="1" type="ORF">FMM80_13190</name>
</gene>
<dbReference type="InterPro" id="IPR014942">
    <property type="entry name" value="AbiEii"/>
</dbReference>
<dbReference type="RefSeq" id="WP_004075085.1">
    <property type="nucleotide sequence ID" value="NZ_CASCYM010000002.1"/>
</dbReference>
<name>A0A9X5C7N6_9FIRM</name>